<dbReference type="Pfam" id="PF07883">
    <property type="entry name" value="Cupin_2"/>
    <property type="match status" value="1"/>
</dbReference>
<dbReference type="InterPro" id="IPR013096">
    <property type="entry name" value="Cupin_2"/>
</dbReference>
<feature type="domain" description="Cupin type-2" evidence="2">
    <location>
        <begin position="49"/>
        <end position="116"/>
    </location>
</feature>
<dbReference type="Gene3D" id="2.60.120.10">
    <property type="entry name" value="Jelly Rolls"/>
    <property type="match status" value="1"/>
</dbReference>
<dbReference type="InterPro" id="IPR011051">
    <property type="entry name" value="RmlC_Cupin_sf"/>
</dbReference>
<sequence length="124" mass="13709">MYLIRHLAIAAALVLASASVPAQDIIKASPEHNKLLTETAHLRLIEGWLEPGAHQALHEHTPYIVYILEGGSLEVRYKDGKVKKLEGVAGQSFGEDADPPHETWNVGKTKVRWLLIETKTGPKK</sequence>
<keyword evidence="4" id="KW-1185">Reference proteome</keyword>
<feature type="signal peptide" evidence="1">
    <location>
        <begin position="1"/>
        <end position="22"/>
    </location>
</feature>
<feature type="chain" id="PRO_5046368681" evidence="1">
    <location>
        <begin position="23"/>
        <end position="124"/>
    </location>
</feature>
<name>A0ABY6BHF6_9GAMM</name>
<evidence type="ECO:0000313" key="4">
    <source>
        <dbReference type="Proteomes" id="UP001064632"/>
    </source>
</evidence>
<accession>A0ABY6BHF6</accession>
<keyword evidence="1" id="KW-0732">Signal</keyword>
<dbReference type="InterPro" id="IPR014710">
    <property type="entry name" value="RmlC-like_jellyroll"/>
</dbReference>
<gene>
    <name evidence="3" type="ORF">N4264_06450</name>
</gene>
<proteinExistence type="predicted"/>
<dbReference type="Proteomes" id="UP001064632">
    <property type="component" value="Chromosome"/>
</dbReference>
<organism evidence="3 4">
    <name type="scientific">Tahibacter amnicola</name>
    <dbReference type="NCBI Taxonomy" id="2976241"/>
    <lineage>
        <taxon>Bacteria</taxon>
        <taxon>Pseudomonadati</taxon>
        <taxon>Pseudomonadota</taxon>
        <taxon>Gammaproteobacteria</taxon>
        <taxon>Lysobacterales</taxon>
        <taxon>Rhodanobacteraceae</taxon>
        <taxon>Tahibacter</taxon>
    </lineage>
</organism>
<dbReference type="SUPFAM" id="SSF51182">
    <property type="entry name" value="RmlC-like cupins"/>
    <property type="match status" value="1"/>
</dbReference>
<evidence type="ECO:0000313" key="3">
    <source>
        <dbReference type="EMBL" id="UXI69285.1"/>
    </source>
</evidence>
<evidence type="ECO:0000259" key="2">
    <source>
        <dbReference type="Pfam" id="PF07883"/>
    </source>
</evidence>
<evidence type="ECO:0000256" key="1">
    <source>
        <dbReference type="SAM" id="SignalP"/>
    </source>
</evidence>
<reference evidence="3" key="1">
    <citation type="submission" date="2022-09" db="EMBL/GenBank/DDBJ databases">
        <title>Tahibacter sp. nov., isolated from a fresh water.</title>
        <authorList>
            <person name="Baek J.H."/>
            <person name="Lee J.K."/>
            <person name="Kim J.M."/>
            <person name="Jeon C.O."/>
        </authorList>
    </citation>
    <scope>NUCLEOTIDE SEQUENCE</scope>
    <source>
        <strain evidence="3">W38</strain>
    </source>
</reference>
<protein>
    <submittedName>
        <fullName evidence="3">Cupin domain-containing protein</fullName>
    </submittedName>
</protein>
<dbReference type="EMBL" id="CP104694">
    <property type="protein sequence ID" value="UXI69285.1"/>
    <property type="molecule type" value="Genomic_DNA"/>
</dbReference>
<dbReference type="RefSeq" id="WP_261696243.1">
    <property type="nucleotide sequence ID" value="NZ_CP104694.1"/>
</dbReference>